<accession>A0A6G1JFS0</accession>
<dbReference type="AlphaFoldDB" id="A0A6G1JFS0"/>
<evidence type="ECO:0000256" key="1">
    <source>
        <dbReference type="ARBA" id="ARBA00006499"/>
    </source>
</evidence>
<dbReference type="SUPFAM" id="SSF53474">
    <property type="entry name" value="alpha/beta-Hydrolases"/>
    <property type="match status" value="1"/>
</dbReference>
<protein>
    <submittedName>
        <fullName evidence="3">Alpha/beta-hydrolase</fullName>
    </submittedName>
</protein>
<dbReference type="GO" id="GO:0052689">
    <property type="term" value="F:carboxylic ester hydrolase activity"/>
    <property type="evidence" value="ECO:0007669"/>
    <property type="project" value="TreeGrafter"/>
</dbReference>
<dbReference type="PANTHER" id="PTHR10655:SF63">
    <property type="entry name" value="PHOSPHOLIPASE_CARBOXYLESTERASE_THIOESTERASE DOMAIN-CONTAINING PROTEIN"/>
    <property type="match status" value="1"/>
</dbReference>
<keyword evidence="3" id="KW-0378">Hydrolase</keyword>
<evidence type="ECO:0000313" key="4">
    <source>
        <dbReference type="Proteomes" id="UP000799291"/>
    </source>
</evidence>
<feature type="domain" description="Phospholipase/carboxylesterase/thioesterase" evidence="2">
    <location>
        <begin position="13"/>
        <end position="169"/>
    </location>
</feature>
<organism evidence="3 4">
    <name type="scientific">Lentithecium fluviatile CBS 122367</name>
    <dbReference type="NCBI Taxonomy" id="1168545"/>
    <lineage>
        <taxon>Eukaryota</taxon>
        <taxon>Fungi</taxon>
        <taxon>Dikarya</taxon>
        <taxon>Ascomycota</taxon>
        <taxon>Pezizomycotina</taxon>
        <taxon>Dothideomycetes</taxon>
        <taxon>Pleosporomycetidae</taxon>
        <taxon>Pleosporales</taxon>
        <taxon>Massarineae</taxon>
        <taxon>Lentitheciaceae</taxon>
        <taxon>Lentithecium</taxon>
    </lineage>
</organism>
<gene>
    <name evidence="3" type="ORF">K458DRAFT_291010</name>
</gene>
<sequence>MTYPPPYVFEPAKGETHTHTIILLHGRSSTAEDFARDLFSLNTSRITRNLPFHFPTWKWVFPDAGTRWCTPFKEERSAWFDTFSLDDLRERQDLQVDGLREGIRLVQKIIEEEVGILGGNAEKVILGGFSQGSATALWSLFTGAAMMKGNLGAFVGLSAWMPFAKEAKEVVERPTSSSTMKAENLGNVFADIIGIVPLVSARAMQTCLQIPVYLGHGTDDALISVKNCHELSSIFAAIGAKTETREYVGADREGHWIKAPEQVDDIVGFLTRIFGEARDKGAE</sequence>
<evidence type="ECO:0000313" key="3">
    <source>
        <dbReference type="EMBL" id="KAF2689407.1"/>
    </source>
</evidence>
<dbReference type="EMBL" id="MU005572">
    <property type="protein sequence ID" value="KAF2689407.1"/>
    <property type="molecule type" value="Genomic_DNA"/>
</dbReference>
<dbReference type="Gene3D" id="3.40.50.1820">
    <property type="entry name" value="alpha/beta hydrolase"/>
    <property type="match status" value="1"/>
</dbReference>
<dbReference type="GO" id="GO:0008474">
    <property type="term" value="F:palmitoyl-(protein) hydrolase activity"/>
    <property type="evidence" value="ECO:0007669"/>
    <property type="project" value="TreeGrafter"/>
</dbReference>
<keyword evidence="4" id="KW-1185">Reference proteome</keyword>
<proteinExistence type="inferred from homology"/>
<dbReference type="Pfam" id="PF02230">
    <property type="entry name" value="Abhydrolase_2"/>
    <property type="match status" value="1"/>
</dbReference>
<dbReference type="InterPro" id="IPR050565">
    <property type="entry name" value="LYPA1-2/EST-like"/>
</dbReference>
<dbReference type="GO" id="GO:0005737">
    <property type="term" value="C:cytoplasm"/>
    <property type="evidence" value="ECO:0007669"/>
    <property type="project" value="TreeGrafter"/>
</dbReference>
<reference evidence="3" key="1">
    <citation type="journal article" date="2020" name="Stud. Mycol.">
        <title>101 Dothideomycetes genomes: a test case for predicting lifestyles and emergence of pathogens.</title>
        <authorList>
            <person name="Haridas S."/>
            <person name="Albert R."/>
            <person name="Binder M."/>
            <person name="Bloem J."/>
            <person name="Labutti K."/>
            <person name="Salamov A."/>
            <person name="Andreopoulos B."/>
            <person name="Baker S."/>
            <person name="Barry K."/>
            <person name="Bills G."/>
            <person name="Bluhm B."/>
            <person name="Cannon C."/>
            <person name="Castanera R."/>
            <person name="Culley D."/>
            <person name="Daum C."/>
            <person name="Ezra D."/>
            <person name="Gonzalez J."/>
            <person name="Henrissat B."/>
            <person name="Kuo A."/>
            <person name="Liang C."/>
            <person name="Lipzen A."/>
            <person name="Lutzoni F."/>
            <person name="Magnuson J."/>
            <person name="Mondo S."/>
            <person name="Nolan M."/>
            <person name="Ohm R."/>
            <person name="Pangilinan J."/>
            <person name="Park H.-J."/>
            <person name="Ramirez L."/>
            <person name="Alfaro M."/>
            <person name="Sun H."/>
            <person name="Tritt A."/>
            <person name="Yoshinaga Y."/>
            <person name="Zwiers L.-H."/>
            <person name="Turgeon B."/>
            <person name="Goodwin S."/>
            <person name="Spatafora J."/>
            <person name="Crous P."/>
            <person name="Grigoriev I."/>
        </authorList>
    </citation>
    <scope>NUCLEOTIDE SEQUENCE</scope>
    <source>
        <strain evidence="3">CBS 122367</strain>
    </source>
</reference>
<name>A0A6G1JFS0_9PLEO</name>
<evidence type="ECO:0000259" key="2">
    <source>
        <dbReference type="Pfam" id="PF02230"/>
    </source>
</evidence>
<dbReference type="Proteomes" id="UP000799291">
    <property type="component" value="Unassembled WGS sequence"/>
</dbReference>
<dbReference type="InterPro" id="IPR003140">
    <property type="entry name" value="PLipase/COase/thioEstase"/>
</dbReference>
<comment type="similarity">
    <text evidence="1">Belongs to the AB hydrolase superfamily. AB hydrolase 2 family.</text>
</comment>
<dbReference type="PANTHER" id="PTHR10655">
    <property type="entry name" value="LYSOPHOSPHOLIPASE-RELATED"/>
    <property type="match status" value="1"/>
</dbReference>
<dbReference type="InterPro" id="IPR029058">
    <property type="entry name" value="AB_hydrolase_fold"/>
</dbReference>
<dbReference type="OrthoDB" id="2418081at2759"/>